<organism evidence="2">
    <name type="scientific">mine drainage metagenome</name>
    <dbReference type="NCBI Taxonomy" id="410659"/>
    <lineage>
        <taxon>unclassified sequences</taxon>
        <taxon>metagenomes</taxon>
        <taxon>ecological metagenomes</taxon>
    </lineage>
</organism>
<comment type="caution">
    <text evidence="2">The sequence shown here is derived from an EMBL/GenBank/DDBJ whole genome shotgun (WGS) entry which is preliminary data.</text>
</comment>
<dbReference type="Gene3D" id="3.40.630.30">
    <property type="match status" value="1"/>
</dbReference>
<gene>
    <name evidence="2" type="ORF">GALL_100840</name>
</gene>
<dbReference type="InterPro" id="IPR000182">
    <property type="entry name" value="GNAT_dom"/>
</dbReference>
<dbReference type="SUPFAM" id="SSF55729">
    <property type="entry name" value="Acyl-CoA N-acyltransferases (Nat)"/>
    <property type="match status" value="1"/>
</dbReference>
<feature type="domain" description="N-acetyltransferase" evidence="1">
    <location>
        <begin position="19"/>
        <end position="167"/>
    </location>
</feature>
<dbReference type="AlphaFoldDB" id="A0A1J5SHD6"/>
<dbReference type="CDD" id="cd04301">
    <property type="entry name" value="NAT_SF"/>
    <property type="match status" value="1"/>
</dbReference>
<keyword evidence="2" id="KW-0808">Transferase</keyword>
<dbReference type="Pfam" id="PF00583">
    <property type="entry name" value="Acetyltransf_1"/>
    <property type="match status" value="1"/>
</dbReference>
<proteinExistence type="predicted"/>
<reference evidence="2" key="1">
    <citation type="submission" date="2016-10" db="EMBL/GenBank/DDBJ databases">
        <title>Sequence of Gallionella enrichment culture.</title>
        <authorList>
            <person name="Poehlein A."/>
            <person name="Muehling M."/>
            <person name="Daniel R."/>
        </authorList>
    </citation>
    <scope>NUCLEOTIDE SEQUENCE</scope>
</reference>
<evidence type="ECO:0000259" key="1">
    <source>
        <dbReference type="PROSITE" id="PS51186"/>
    </source>
</evidence>
<evidence type="ECO:0000313" key="2">
    <source>
        <dbReference type="EMBL" id="OIR07802.1"/>
    </source>
</evidence>
<protein>
    <submittedName>
        <fullName evidence="2">Acetyltransferase (GNAT) family protein</fullName>
    </submittedName>
</protein>
<dbReference type="InterPro" id="IPR016181">
    <property type="entry name" value="Acyl_CoA_acyltransferase"/>
</dbReference>
<dbReference type="PROSITE" id="PS51186">
    <property type="entry name" value="GNAT"/>
    <property type="match status" value="1"/>
</dbReference>
<dbReference type="GO" id="GO:0016747">
    <property type="term" value="F:acyltransferase activity, transferring groups other than amino-acyl groups"/>
    <property type="evidence" value="ECO:0007669"/>
    <property type="project" value="InterPro"/>
</dbReference>
<sequence>MSTPRKAFSNATEKLANCQLSGSLTNEQALAVAQMLSVSEPWVTLRFSAASLANYLTRDDVSLRRYAVSVDGNLAGVICVRNPWLRGPYIELLGFFPEYRGRGIGKQVLAWVEAEARCESKNLWVAASSFNQQALDFYRRLGFYPIGPIQGLVTPEHDEILLRKSLS</sequence>
<name>A0A1J5SHD6_9ZZZZ</name>
<dbReference type="EMBL" id="MLJW01000035">
    <property type="protein sequence ID" value="OIR07802.1"/>
    <property type="molecule type" value="Genomic_DNA"/>
</dbReference>
<accession>A0A1J5SHD6</accession>